<evidence type="ECO:0000256" key="11">
    <source>
        <dbReference type="SAM" id="SignalP"/>
    </source>
</evidence>
<keyword evidence="6" id="KW-0472">Membrane</keyword>
<evidence type="ECO:0000259" key="12">
    <source>
        <dbReference type="PROSITE" id="PS50287"/>
    </source>
</evidence>
<dbReference type="FunFam" id="3.10.250.10:FF:000001">
    <property type="entry name" value="Lysyl oxidase 4 isoform X1"/>
    <property type="match status" value="2"/>
</dbReference>
<feature type="disulfide bond" evidence="9">
    <location>
        <begin position="242"/>
        <end position="252"/>
    </location>
</feature>
<dbReference type="InterPro" id="IPR050912">
    <property type="entry name" value="LOX-like_protein"/>
</dbReference>
<dbReference type="GO" id="GO:0004720">
    <property type="term" value="F:protein-lysine 6-oxidase activity"/>
    <property type="evidence" value="ECO:0007669"/>
    <property type="project" value="TreeGrafter"/>
</dbReference>
<keyword evidence="5" id="KW-1133">Transmembrane helix</keyword>
<sequence>GGAHLASCLLGVLCSLWLWGTVAQPGTPAPTGQSPGVPQLQFRLAGYPRKHNEGRIEVLYNGEWGTICDDDFTLANAHVLCRHLGFVAATGWTHSAKYGKGVGRIWLDNVNCGGSEKSISSCQSRGWGNSDCSHEEDAGVICKDERLPGFKDSNIIENHVEEVRLRPAVSHANRPLPVMEGIVEVRRRSGWAQICDENWDSRNSRVICGMLGFPAEKRVNRNFYKLLTQHQQLNYWLHSVDCRGHEAHLSLCSFEFYKGNTTGACQGGMPAVVSCIPGPLFVDPGPARCGTLAPPSQRVRLKGGARPSEGRVEVLKDGEWGTVCDDRWNLVTASVVCRELGFGSAKEALTGARMGQGERRQRPGGPGWPRLASGRAQLGLGFRAPLPPAAIPVASRQGGHLP</sequence>
<accession>A0A8D2L947</accession>
<dbReference type="Ensembl" id="ENSVKKT00000018943.1">
    <property type="protein sequence ID" value="ENSVKKP00000018480.1"/>
    <property type="gene ID" value="ENSVKKG00000012589.1"/>
</dbReference>
<dbReference type="Pfam" id="PF00530">
    <property type="entry name" value="SRCR"/>
    <property type="match status" value="3"/>
</dbReference>
<evidence type="ECO:0000256" key="3">
    <source>
        <dbReference type="ARBA" id="ARBA00022729"/>
    </source>
</evidence>
<evidence type="ECO:0000256" key="2">
    <source>
        <dbReference type="ARBA" id="ARBA00022692"/>
    </source>
</evidence>
<dbReference type="PROSITE" id="PS00420">
    <property type="entry name" value="SRCR_1"/>
    <property type="match status" value="1"/>
</dbReference>
<feature type="domain" description="SRCR" evidence="12">
    <location>
        <begin position="42"/>
        <end position="143"/>
    </location>
</feature>
<protein>
    <submittedName>
        <fullName evidence="13">Lysyl oxidase like 3</fullName>
    </submittedName>
</protein>
<dbReference type="InterPro" id="IPR001190">
    <property type="entry name" value="SRCR"/>
</dbReference>
<feature type="domain" description="SRCR" evidence="12">
    <location>
        <begin position="163"/>
        <end position="276"/>
    </location>
</feature>
<dbReference type="FunFam" id="3.10.250.10:FF:000016">
    <property type="entry name" value="Scavenger receptor cysteine-rich protein type 12"/>
    <property type="match status" value="1"/>
</dbReference>
<dbReference type="PROSITE" id="PS50287">
    <property type="entry name" value="SRCR_2"/>
    <property type="match status" value="3"/>
</dbReference>
<feature type="disulfide bond" evidence="9">
    <location>
        <begin position="68"/>
        <end position="132"/>
    </location>
</feature>
<dbReference type="GO" id="GO:0016020">
    <property type="term" value="C:membrane"/>
    <property type="evidence" value="ECO:0007669"/>
    <property type="project" value="UniProtKB-SubCell"/>
</dbReference>
<dbReference type="SMART" id="SM00202">
    <property type="entry name" value="SR"/>
    <property type="match status" value="3"/>
</dbReference>
<organism evidence="13 14">
    <name type="scientific">Varanus komodoensis</name>
    <name type="common">Komodo dragon</name>
    <dbReference type="NCBI Taxonomy" id="61221"/>
    <lineage>
        <taxon>Eukaryota</taxon>
        <taxon>Metazoa</taxon>
        <taxon>Chordata</taxon>
        <taxon>Craniata</taxon>
        <taxon>Vertebrata</taxon>
        <taxon>Euteleostomi</taxon>
        <taxon>Lepidosauria</taxon>
        <taxon>Squamata</taxon>
        <taxon>Bifurcata</taxon>
        <taxon>Unidentata</taxon>
        <taxon>Episquamata</taxon>
        <taxon>Toxicofera</taxon>
        <taxon>Anguimorpha</taxon>
        <taxon>Paleoanguimorpha</taxon>
        <taxon>Varanoidea</taxon>
        <taxon>Varanidae</taxon>
        <taxon>Varanus</taxon>
    </lineage>
</organism>
<evidence type="ECO:0000256" key="9">
    <source>
        <dbReference type="PROSITE-ProRule" id="PRU00196"/>
    </source>
</evidence>
<keyword evidence="4" id="KW-0677">Repeat</keyword>
<dbReference type="GO" id="GO:0006954">
    <property type="term" value="P:inflammatory response"/>
    <property type="evidence" value="ECO:0007669"/>
    <property type="project" value="TreeGrafter"/>
</dbReference>
<keyword evidence="7 9" id="KW-1015">Disulfide bond</keyword>
<evidence type="ECO:0000256" key="7">
    <source>
        <dbReference type="ARBA" id="ARBA00023157"/>
    </source>
</evidence>
<feature type="disulfide bond" evidence="9">
    <location>
        <begin position="81"/>
        <end position="142"/>
    </location>
</feature>
<feature type="signal peptide" evidence="11">
    <location>
        <begin position="1"/>
        <end position="23"/>
    </location>
</feature>
<dbReference type="PANTHER" id="PTHR45817:SF2">
    <property type="entry name" value="LYSYL OXIDASE HOMOLOG 3"/>
    <property type="match status" value="1"/>
</dbReference>
<keyword evidence="3 11" id="KW-0732">Signal</keyword>
<reference evidence="13" key="1">
    <citation type="submission" date="2025-08" db="UniProtKB">
        <authorList>
            <consortium name="Ensembl"/>
        </authorList>
    </citation>
    <scope>IDENTIFICATION</scope>
</reference>
<dbReference type="GO" id="GO:0030199">
    <property type="term" value="P:collagen fibril organization"/>
    <property type="evidence" value="ECO:0007669"/>
    <property type="project" value="TreeGrafter"/>
</dbReference>
<feature type="disulfide bond" evidence="9">
    <location>
        <begin position="112"/>
        <end position="122"/>
    </location>
</feature>
<dbReference type="InterPro" id="IPR036772">
    <property type="entry name" value="SRCR-like_dom_sf"/>
</dbReference>
<dbReference type="AlphaFoldDB" id="A0A8D2L947"/>
<reference evidence="13" key="2">
    <citation type="submission" date="2025-09" db="UniProtKB">
        <authorList>
            <consortium name="Ensembl"/>
        </authorList>
    </citation>
    <scope>IDENTIFICATION</scope>
</reference>
<dbReference type="SUPFAM" id="SSF56487">
    <property type="entry name" value="SRCR-like"/>
    <property type="match status" value="3"/>
</dbReference>
<evidence type="ECO:0000313" key="14">
    <source>
        <dbReference type="Proteomes" id="UP000694545"/>
    </source>
</evidence>
<name>A0A8D2L947_VARKO</name>
<dbReference type="OMA" id="VCATERR"/>
<comment type="subcellular location">
    <subcellularLocation>
        <location evidence="1">Membrane</location>
        <topology evidence="1">Single-pass membrane protein</topology>
    </subcellularLocation>
</comment>
<evidence type="ECO:0000256" key="10">
    <source>
        <dbReference type="SAM" id="MobiDB-lite"/>
    </source>
</evidence>
<feature type="region of interest" description="Disordered" evidence="10">
    <location>
        <begin position="351"/>
        <end position="373"/>
    </location>
</feature>
<feature type="chain" id="PRO_5034036986" evidence="11">
    <location>
        <begin position="24"/>
        <end position="402"/>
    </location>
</feature>
<evidence type="ECO:0000256" key="4">
    <source>
        <dbReference type="ARBA" id="ARBA00022737"/>
    </source>
</evidence>
<evidence type="ECO:0000313" key="13">
    <source>
        <dbReference type="Ensembl" id="ENSVKKP00000018480.1"/>
    </source>
</evidence>
<dbReference type="PANTHER" id="PTHR45817">
    <property type="entry name" value="LYSYL OXIDASE-LIKE-RELATED"/>
    <property type="match status" value="1"/>
</dbReference>
<dbReference type="PRINTS" id="PR00258">
    <property type="entry name" value="SPERACTRCPTR"/>
</dbReference>
<keyword evidence="2" id="KW-0812">Transmembrane</keyword>
<comment type="caution">
    <text evidence="9">Lacks conserved residue(s) required for the propagation of feature annotation.</text>
</comment>
<dbReference type="Gene3D" id="3.10.250.10">
    <property type="entry name" value="SRCR-like domain"/>
    <property type="match status" value="3"/>
</dbReference>
<dbReference type="Proteomes" id="UP000694545">
    <property type="component" value="Unplaced"/>
</dbReference>
<keyword evidence="8" id="KW-0325">Glycoprotein</keyword>
<keyword evidence="14" id="KW-1185">Reference proteome</keyword>
<evidence type="ECO:0000256" key="6">
    <source>
        <dbReference type="ARBA" id="ARBA00023136"/>
    </source>
</evidence>
<evidence type="ECO:0000256" key="8">
    <source>
        <dbReference type="ARBA" id="ARBA00023180"/>
    </source>
</evidence>
<feature type="domain" description="SRCR" evidence="12">
    <location>
        <begin position="299"/>
        <end position="357"/>
    </location>
</feature>
<evidence type="ECO:0000256" key="1">
    <source>
        <dbReference type="ARBA" id="ARBA00004167"/>
    </source>
</evidence>
<proteinExistence type="predicted"/>
<dbReference type="GO" id="GO:0005615">
    <property type="term" value="C:extracellular space"/>
    <property type="evidence" value="ECO:0007669"/>
    <property type="project" value="TreeGrafter"/>
</dbReference>
<evidence type="ECO:0000256" key="5">
    <source>
        <dbReference type="ARBA" id="ARBA00022989"/>
    </source>
</evidence>